<dbReference type="Pfam" id="PF01408">
    <property type="entry name" value="GFO_IDH_MocA"/>
    <property type="match status" value="1"/>
</dbReference>
<dbReference type="AlphaFoldDB" id="A0A8H5GQ85"/>
<gene>
    <name evidence="3" type="ORF">D9758_002840</name>
</gene>
<dbReference type="SUPFAM" id="SSF55347">
    <property type="entry name" value="Glyceraldehyde-3-phosphate dehydrogenase-like, C-terminal domain"/>
    <property type="match status" value="1"/>
</dbReference>
<name>A0A8H5GQ85_9AGAR</name>
<dbReference type="InterPro" id="IPR000683">
    <property type="entry name" value="Gfo/Idh/MocA-like_OxRdtase_N"/>
</dbReference>
<dbReference type="InterPro" id="IPR055080">
    <property type="entry name" value="Gal80p-like_C"/>
</dbReference>
<accession>A0A8H5GQ85</accession>
<evidence type="ECO:0000313" key="3">
    <source>
        <dbReference type="EMBL" id="KAF5368996.1"/>
    </source>
</evidence>
<feature type="domain" description="Gal80p-like C-terminal" evidence="2">
    <location>
        <begin position="138"/>
        <end position="290"/>
    </location>
</feature>
<reference evidence="3 4" key="1">
    <citation type="journal article" date="2020" name="ISME J.">
        <title>Uncovering the hidden diversity of litter-decomposition mechanisms in mushroom-forming fungi.</title>
        <authorList>
            <person name="Floudas D."/>
            <person name="Bentzer J."/>
            <person name="Ahren D."/>
            <person name="Johansson T."/>
            <person name="Persson P."/>
            <person name="Tunlid A."/>
        </authorList>
    </citation>
    <scope>NUCLEOTIDE SEQUENCE [LARGE SCALE GENOMIC DNA]</scope>
    <source>
        <strain evidence="3 4">CBS 291.85</strain>
    </source>
</reference>
<dbReference type="InterPro" id="IPR051317">
    <property type="entry name" value="Gfo/Idh/MocA_oxidoreduct"/>
</dbReference>
<dbReference type="SUPFAM" id="SSF51735">
    <property type="entry name" value="NAD(P)-binding Rossmann-fold domains"/>
    <property type="match status" value="1"/>
</dbReference>
<dbReference type="Gene3D" id="3.30.360.10">
    <property type="entry name" value="Dihydrodipicolinate Reductase, domain 2"/>
    <property type="match status" value="1"/>
</dbReference>
<dbReference type="OrthoDB" id="64915at2759"/>
<feature type="domain" description="Gfo/Idh/MocA-like oxidoreductase N-terminal" evidence="1">
    <location>
        <begin position="4"/>
        <end position="131"/>
    </location>
</feature>
<dbReference type="Gene3D" id="3.40.50.720">
    <property type="entry name" value="NAD(P)-binding Rossmann-like Domain"/>
    <property type="match status" value="1"/>
</dbReference>
<dbReference type="GO" id="GO:0000166">
    <property type="term" value="F:nucleotide binding"/>
    <property type="evidence" value="ECO:0007669"/>
    <property type="project" value="InterPro"/>
</dbReference>
<dbReference type="Proteomes" id="UP000559256">
    <property type="component" value="Unassembled WGS sequence"/>
</dbReference>
<dbReference type="PANTHER" id="PTHR43708">
    <property type="entry name" value="CONSERVED EXPRESSED OXIDOREDUCTASE (EUROFUNG)"/>
    <property type="match status" value="1"/>
</dbReference>
<dbReference type="Pfam" id="PF22685">
    <property type="entry name" value="Gal80p_C-like"/>
    <property type="match status" value="1"/>
</dbReference>
<evidence type="ECO:0000259" key="1">
    <source>
        <dbReference type="Pfam" id="PF01408"/>
    </source>
</evidence>
<evidence type="ECO:0000259" key="2">
    <source>
        <dbReference type="Pfam" id="PF22685"/>
    </source>
</evidence>
<comment type="caution">
    <text evidence="3">The sequence shown here is derived from an EMBL/GenBank/DDBJ whole genome shotgun (WGS) entry which is preliminary data.</text>
</comment>
<organism evidence="3 4">
    <name type="scientific">Tetrapyrgos nigripes</name>
    <dbReference type="NCBI Taxonomy" id="182062"/>
    <lineage>
        <taxon>Eukaryota</taxon>
        <taxon>Fungi</taxon>
        <taxon>Dikarya</taxon>
        <taxon>Basidiomycota</taxon>
        <taxon>Agaricomycotina</taxon>
        <taxon>Agaricomycetes</taxon>
        <taxon>Agaricomycetidae</taxon>
        <taxon>Agaricales</taxon>
        <taxon>Marasmiineae</taxon>
        <taxon>Marasmiaceae</taxon>
        <taxon>Tetrapyrgos</taxon>
    </lineage>
</organism>
<keyword evidence="4" id="KW-1185">Reference proteome</keyword>
<proteinExistence type="predicted"/>
<dbReference type="InterPro" id="IPR036291">
    <property type="entry name" value="NAD(P)-bd_dom_sf"/>
</dbReference>
<sequence>MPQINIGFIGLSKSGWASTALAPPLLRNDKYALKAVSTTSKESAEASAANYSKLSGYEVKPYHGRTDQIANDPDVGLVAVAVNVRLHKETLTPVLEAGKDFFVEWPAGKNTAETIEFAKTAKAKGLRSIVGLQGWQAPAIKKVQEIIASGKIGKVLSSSVISMAPRESLLWGPVTNEKYSYIVDPSAGATMLDIVIGQQLGPITHVLGDFKSVSATSTILYPTSTLVGSDGQPTGETVSNKAPDHVAFSGILRDSGAFVNVIWRGGYKSSPGRQQFIWEIDGEEGSIRVTEDGVAASYIHLHDPKVYLNGELVEFEKSMYGNIGAAWNEFAKGKGKGVYPTIEDAVKLRQLLDAIQLSGETGKRVEL</sequence>
<dbReference type="EMBL" id="JAACJM010000014">
    <property type="protein sequence ID" value="KAF5368996.1"/>
    <property type="molecule type" value="Genomic_DNA"/>
</dbReference>
<evidence type="ECO:0000313" key="4">
    <source>
        <dbReference type="Proteomes" id="UP000559256"/>
    </source>
</evidence>
<protein>
    <submittedName>
        <fullName evidence="3">Uncharacterized protein</fullName>
    </submittedName>
</protein>
<dbReference type="PANTHER" id="PTHR43708:SF1">
    <property type="entry name" value="GALACTOSE_LACTOSE METABOLISM REGULATORY PROTEIN GAL80"/>
    <property type="match status" value="1"/>
</dbReference>